<dbReference type="EMBL" id="OBEL01000002">
    <property type="protein sequence ID" value="SNZ19337.1"/>
    <property type="molecule type" value="Genomic_DNA"/>
</dbReference>
<dbReference type="Proteomes" id="UP000219439">
    <property type="component" value="Unassembled WGS sequence"/>
</dbReference>
<feature type="domain" description="FAD dependent oxidoreductase" evidence="2">
    <location>
        <begin position="2"/>
        <end position="393"/>
    </location>
</feature>
<protein>
    <submittedName>
        <fullName evidence="3">D-amino-acid dehydrogenase</fullName>
    </submittedName>
</protein>
<dbReference type="Gene3D" id="3.30.9.10">
    <property type="entry name" value="D-Amino Acid Oxidase, subunit A, domain 2"/>
    <property type="match status" value="1"/>
</dbReference>
<accession>A0A285PDN9</accession>
<sequence length="414" mass="44564">MIGAGVIGVTTAYHLARQGFQVLVLDEADVPAAMCSHANAGIIAVGHASSWAGPAAPRQMVRAFLGKEPSVMVSRFMDPDLWRWGLSFLRNCRAAAHRKHSDAMALLSRHGRSALQDLEREAGLIFDQAHDGVYYLYTCPTQFAARLQGDFGGDTGFTALDAPTLMQMDPALQTFDGRLQGGLISNVDSKGDCQKFTTSLANWLSDQGNVTFHFGCKVTGYDIRGATVHAVLTDTGRYACDHVVIAAGTATPKLTASFGVRPLIYPVKGYSATYPILDASHIPDRPFIDETSLLAVTRLGDRLRVTAIAEFAGHDKTITADRVAYLDRYVARYFSGAVDVAQAEHWAGLRPTTPSGRPYLGRLRKTANVWLNAGHGQLGWTMAVGAGEVLAAMIAGKPNSGAQVSETARWLTIP</sequence>
<dbReference type="SUPFAM" id="SSF54373">
    <property type="entry name" value="FAD-linked reductases, C-terminal domain"/>
    <property type="match status" value="1"/>
</dbReference>
<dbReference type="Gene3D" id="3.50.50.60">
    <property type="entry name" value="FAD/NAD(P)-binding domain"/>
    <property type="match status" value="2"/>
</dbReference>
<dbReference type="GO" id="GO:0016491">
    <property type="term" value="F:oxidoreductase activity"/>
    <property type="evidence" value="ECO:0007669"/>
    <property type="project" value="UniProtKB-KW"/>
</dbReference>
<dbReference type="PANTHER" id="PTHR13847:SF289">
    <property type="entry name" value="GLYCINE OXIDASE"/>
    <property type="match status" value="1"/>
</dbReference>
<dbReference type="PANTHER" id="PTHR13847">
    <property type="entry name" value="SARCOSINE DEHYDROGENASE-RELATED"/>
    <property type="match status" value="1"/>
</dbReference>
<reference evidence="3 4" key="1">
    <citation type="submission" date="2017-09" db="EMBL/GenBank/DDBJ databases">
        <authorList>
            <person name="Ehlers B."/>
            <person name="Leendertz F.H."/>
        </authorList>
    </citation>
    <scope>NUCLEOTIDE SEQUENCE [LARGE SCALE GENOMIC DNA]</scope>
    <source>
        <strain evidence="3 4">DSM 18289</strain>
    </source>
</reference>
<dbReference type="AlphaFoldDB" id="A0A285PDN9"/>
<evidence type="ECO:0000259" key="2">
    <source>
        <dbReference type="Pfam" id="PF01266"/>
    </source>
</evidence>
<evidence type="ECO:0000313" key="3">
    <source>
        <dbReference type="EMBL" id="SNZ19337.1"/>
    </source>
</evidence>
<proteinExistence type="predicted"/>
<organism evidence="3 4">
    <name type="scientific">Cohaesibacter gelatinilyticus</name>
    <dbReference type="NCBI Taxonomy" id="372072"/>
    <lineage>
        <taxon>Bacteria</taxon>
        <taxon>Pseudomonadati</taxon>
        <taxon>Pseudomonadota</taxon>
        <taxon>Alphaproteobacteria</taxon>
        <taxon>Hyphomicrobiales</taxon>
        <taxon>Cohaesibacteraceae</taxon>
    </lineage>
</organism>
<keyword evidence="1" id="KW-0560">Oxidoreductase</keyword>
<keyword evidence="4" id="KW-1185">Reference proteome</keyword>
<dbReference type="GO" id="GO:0005737">
    <property type="term" value="C:cytoplasm"/>
    <property type="evidence" value="ECO:0007669"/>
    <property type="project" value="TreeGrafter"/>
</dbReference>
<gene>
    <name evidence="3" type="ORF">SAMN06265368_2420</name>
</gene>
<evidence type="ECO:0000256" key="1">
    <source>
        <dbReference type="ARBA" id="ARBA00023002"/>
    </source>
</evidence>
<dbReference type="SUPFAM" id="SSF51905">
    <property type="entry name" value="FAD/NAD(P)-binding domain"/>
    <property type="match status" value="1"/>
</dbReference>
<dbReference type="InterPro" id="IPR036188">
    <property type="entry name" value="FAD/NAD-bd_sf"/>
</dbReference>
<dbReference type="InterPro" id="IPR006076">
    <property type="entry name" value="FAD-dep_OxRdtase"/>
</dbReference>
<name>A0A285PDN9_9HYPH</name>
<evidence type="ECO:0000313" key="4">
    <source>
        <dbReference type="Proteomes" id="UP000219439"/>
    </source>
</evidence>
<dbReference type="Pfam" id="PF01266">
    <property type="entry name" value="DAO"/>
    <property type="match status" value="1"/>
</dbReference>